<evidence type="ECO:0000256" key="3">
    <source>
        <dbReference type="ARBA" id="ARBA00023136"/>
    </source>
</evidence>
<keyword evidence="9" id="KW-1185">Reference proteome</keyword>
<dbReference type="Pfam" id="PF01547">
    <property type="entry name" value="SBP_bac_1"/>
    <property type="match status" value="1"/>
</dbReference>
<keyword evidence="2 7" id="KW-0732">Signal</keyword>
<evidence type="ECO:0000256" key="7">
    <source>
        <dbReference type="SAM" id="SignalP"/>
    </source>
</evidence>
<evidence type="ECO:0000256" key="5">
    <source>
        <dbReference type="ARBA" id="ARBA00023288"/>
    </source>
</evidence>
<dbReference type="PROSITE" id="PS51257">
    <property type="entry name" value="PROKAR_LIPOPROTEIN"/>
    <property type="match status" value="1"/>
</dbReference>
<dbReference type="InterPro" id="IPR050490">
    <property type="entry name" value="Bact_solute-bd_prot1"/>
</dbReference>
<dbReference type="PANTHER" id="PTHR43649:SF33">
    <property type="entry name" value="POLYGALACTURONAN_RHAMNOGALACTURONAN-BINDING PROTEIN YTCQ"/>
    <property type="match status" value="1"/>
</dbReference>
<organism evidence="8 9">
    <name type="scientific">Anaerocolumna cellulosilytica</name>
    <dbReference type="NCBI Taxonomy" id="433286"/>
    <lineage>
        <taxon>Bacteria</taxon>
        <taxon>Bacillati</taxon>
        <taxon>Bacillota</taxon>
        <taxon>Clostridia</taxon>
        <taxon>Lachnospirales</taxon>
        <taxon>Lachnospiraceae</taxon>
        <taxon>Anaerocolumna</taxon>
    </lineage>
</organism>
<keyword evidence="3" id="KW-0472">Membrane</keyword>
<dbReference type="SUPFAM" id="SSF53850">
    <property type="entry name" value="Periplasmic binding protein-like II"/>
    <property type="match status" value="1"/>
</dbReference>
<protein>
    <submittedName>
        <fullName evidence="8">Uncharacterized protein</fullName>
    </submittedName>
</protein>
<dbReference type="InterPro" id="IPR006059">
    <property type="entry name" value="SBP"/>
</dbReference>
<evidence type="ECO:0000256" key="1">
    <source>
        <dbReference type="ARBA" id="ARBA00022475"/>
    </source>
</evidence>
<feature type="region of interest" description="Disordered" evidence="6">
    <location>
        <begin position="27"/>
        <end position="48"/>
    </location>
</feature>
<evidence type="ECO:0000256" key="4">
    <source>
        <dbReference type="ARBA" id="ARBA00023139"/>
    </source>
</evidence>
<evidence type="ECO:0000256" key="6">
    <source>
        <dbReference type="SAM" id="MobiDB-lite"/>
    </source>
</evidence>
<keyword evidence="5" id="KW-0449">Lipoprotein</keyword>
<dbReference type="Proteomes" id="UP000515561">
    <property type="component" value="Chromosome"/>
</dbReference>
<feature type="chain" id="PRO_5043725250" evidence="7">
    <location>
        <begin position="24"/>
        <end position="492"/>
    </location>
</feature>
<dbReference type="KEGG" id="acel:acsn021_39800"/>
<evidence type="ECO:0000313" key="9">
    <source>
        <dbReference type="Proteomes" id="UP000515561"/>
    </source>
</evidence>
<feature type="compositionally biased region" description="Polar residues" evidence="6">
    <location>
        <begin position="31"/>
        <end position="46"/>
    </location>
</feature>
<name>A0A6S6RCE1_9FIRM</name>
<accession>A0A6S6RCE1</accession>
<dbReference type="EMBL" id="AP023367">
    <property type="protein sequence ID" value="BCJ96411.1"/>
    <property type="molecule type" value="Genomic_DNA"/>
</dbReference>
<dbReference type="RefSeq" id="WP_184093262.1">
    <property type="nucleotide sequence ID" value="NZ_AP023367.1"/>
</dbReference>
<dbReference type="AlphaFoldDB" id="A0A6S6RCE1"/>
<dbReference type="PANTHER" id="PTHR43649">
    <property type="entry name" value="ARABINOSE-BINDING PROTEIN-RELATED"/>
    <property type="match status" value="1"/>
</dbReference>
<keyword evidence="1" id="KW-1003">Cell membrane</keyword>
<evidence type="ECO:0000313" key="8">
    <source>
        <dbReference type="EMBL" id="BCJ96411.1"/>
    </source>
</evidence>
<sequence>MKRKLVKTMALGLTVAMLGSAFTGCSKKNDTPSSNENPSTTGTAQSEEVAKPSNLKFMINVGISLDDGALKWKEEFERLTSIKLDYNGPTATNDYYTNLDLSFSSKKSPDVFSVGGDKLPFYAAQGALADLTDLYKNSEVLSKIDPALMDSVTINGKIYGIPLEAGGGTITYVRQDWLDELGLEAPKNYDEFIDMLRAFKEKYPDKIPYTAPSLYENEAVIYLREFYQDATPEFTQVDGKWVDGMSQENMKAALQRLQDAYKEGLIDQEIITNTTATCRDKWYAGDIGVFNYWVGTWAQNLENRVQANVPEAKILQLPSIEETKYLQRVPAVVAISSQSKNIEGAFKYFIEYMHDGGEGQVLFQSGVENLHWKQEGDKLIQLPKLSKPEEVAEKAFVSPFYAVTPLNTNDKNIDYDARVNSSIDILKADNAQLTITPLSKSYAKISSDLIALKSSTISEIVMGKTTVEDGLAKYAQEAANLGLDTVIGELNQ</sequence>
<feature type="signal peptide" evidence="7">
    <location>
        <begin position="1"/>
        <end position="23"/>
    </location>
</feature>
<evidence type="ECO:0000256" key="2">
    <source>
        <dbReference type="ARBA" id="ARBA00022729"/>
    </source>
</evidence>
<keyword evidence="4" id="KW-0564">Palmitate</keyword>
<reference evidence="8 9" key="1">
    <citation type="journal article" date="2016" name="Int. J. Syst. Evol. Microbiol.">
        <title>Descriptions of Anaerotaenia torta gen. nov., sp. nov. and Anaerocolumna cellulosilytica gen. nov., sp. nov. isolated from a methanogenic reactor of cattle waste.</title>
        <authorList>
            <person name="Uek A."/>
            <person name="Ohtaki Y."/>
            <person name="Kaku N."/>
            <person name="Ueki K."/>
        </authorList>
    </citation>
    <scope>NUCLEOTIDE SEQUENCE [LARGE SCALE GENOMIC DNA]</scope>
    <source>
        <strain evidence="8 9">SN021</strain>
    </source>
</reference>
<gene>
    <name evidence="8" type="ORF">acsn021_39800</name>
</gene>
<dbReference type="Gene3D" id="3.40.190.10">
    <property type="entry name" value="Periplasmic binding protein-like II"/>
    <property type="match status" value="2"/>
</dbReference>
<proteinExistence type="predicted"/>